<dbReference type="RefSeq" id="WP_272095360.1">
    <property type="nucleotide sequence ID" value="NZ_JAQNDK010000001.1"/>
</dbReference>
<keyword evidence="4" id="KW-1185">Reference proteome</keyword>
<protein>
    <recommendedName>
        <fullName evidence="5">Secreted protein</fullName>
    </recommendedName>
</protein>
<keyword evidence="2" id="KW-0732">Signal</keyword>
<evidence type="ECO:0000256" key="2">
    <source>
        <dbReference type="SAM" id="SignalP"/>
    </source>
</evidence>
<evidence type="ECO:0000313" key="4">
    <source>
        <dbReference type="Proteomes" id="UP001217485"/>
    </source>
</evidence>
<sequence length="131" mass="14823">MKLVKALGALTLSGMALGTAQIAAAESTTPIQDLVLVEETTSSDFPDAWFPPDDVPYHGNFRPFRPFWPYRPYGYFRPHRPYRPYGSFRPFRPVRPYGDFHPYGRPLDHGRSDAAPAEDPSGPIMSLEEPR</sequence>
<feature type="region of interest" description="Disordered" evidence="1">
    <location>
        <begin position="102"/>
        <end position="131"/>
    </location>
</feature>
<accession>A0ABT5BY50</accession>
<reference evidence="3 4" key="1">
    <citation type="submission" date="2023-01" db="EMBL/GenBank/DDBJ databases">
        <title>Minimal conservation of predation-associated metabolite biosynthetic gene clusters underscores biosynthetic potential of Myxococcota including descriptions for ten novel species: Archangium lansinium sp. nov., Myxococcus landrumus sp. nov., Nannocystis bai.</title>
        <authorList>
            <person name="Ahearne A."/>
            <person name="Stevens C."/>
            <person name="Dowd S."/>
        </authorList>
    </citation>
    <scope>NUCLEOTIDE SEQUENCE [LARGE SCALE GENOMIC DNA]</scope>
    <source>
        <strain evidence="3 4">WIWO2</strain>
    </source>
</reference>
<evidence type="ECO:0000256" key="1">
    <source>
        <dbReference type="SAM" id="MobiDB-lite"/>
    </source>
</evidence>
<evidence type="ECO:0000313" key="3">
    <source>
        <dbReference type="EMBL" id="MDC0678535.1"/>
    </source>
</evidence>
<gene>
    <name evidence="3" type="ORF">POL72_12395</name>
</gene>
<proteinExistence type="predicted"/>
<organism evidence="3 4">
    <name type="scientific">Sorangium atrum</name>
    <dbReference type="NCBI Taxonomy" id="2995308"/>
    <lineage>
        <taxon>Bacteria</taxon>
        <taxon>Pseudomonadati</taxon>
        <taxon>Myxococcota</taxon>
        <taxon>Polyangia</taxon>
        <taxon>Polyangiales</taxon>
        <taxon>Polyangiaceae</taxon>
        <taxon>Sorangium</taxon>
    </lineage>
</organism>
<feature type="chain" id="PRO_5045171492" description="Secreted protein" evidence="2">
    <location>
        <begin position="26"/>
        <end position="131"/>
    </location>
</feature>
<comment type="caution">
    <text evidence="3">The sequence shown here is derived from an EMBL/GenBank/DDBJ whole genome shotgun (WGS) entry which is preliminary data.</text>
</comment>
<dbReference type="EMBL" id="JAQNDK010000001">
    <property type="protein sequence ID" value="MDC0678535.1"/>
    <property type="molecule type" value="Genomic_DNA"/>
</dbReference>
<evidence type="ECO:0008006" key="5">
    <source>
        <dbReference type="Google" id="ProtNLM"/>
    </source>
</evidence>
<dbReference type="Proteomes" id="UP001217485">
    <property type="component" value="Unassembled WGS sequence"/>
</dbReference>
<feature type="signal peptide" evidence="2">
    <location>
        <begin position="1"/>
        <end position="25"/>
    </location>
</feature>
<name>A0ABT5BY50_9BACT</name>